<protein>
    <submittedName>
        <fullName evidence="2">Uncharacterized protein</fullName>
    </submittedName>
</protein>
<dbReference type="EMBL" id="CP097355">
    <property type="protein sequence ID" value="UYV25218.1"/>
    <property type="molecule type" value="Genomic_DNA"/>
</dbReference>
<sequence>MDNTILVAIVSAVSAVVGVVISQISVLLKEHLNKKHLKRILLREKYEELADCIQSAMVNSNKAADCRNISELMSFGINEPLRKAMSLSLIYFPEFKDAVGHFQNMYISYYNVLTKSYSRQINETVGTQAAAHNREAYMKTANDFVLARHEIDKLLEQLAPKYTKA</sequence>
<keyword evidence="1" id="KW-0812">Transmembrane</keyword>
<gene>
    <name evidence="2" type="ORF">M5598_08995</name>
</gene>
<reference evidence="2" key="1">
    <citation type="submission" date="2022-05" db="EMBL/GenBank/DDBJ databases">
        <title>Megaplasmid of Vibrio parahaemolyticus.</title>
        <authorList>
            <person name="Strauch E."/>
            <person name="Borowiak M."/>
        </authorList>
    </citation>
    <scope>NUCLEOTIDE SEQUENCE</scope>
    <source>
        <strain evidence="2">16-VB00198</strain>
    </source>
</reference>
<dbReference type="AlphaFoldDB" id="A0AA46UGQ1"/>
<proteinExistence type="predicted"/>
<feature type="transmembrane region" description="Helical" evidence="1">
    <location>
        <begin position="6"/>
        <end position="28"/>
    </location>
</feature>
<keyword evidence="1" id="KW-0472">Membrane</keyword>
<dbReference type="Proteomes" id="UP001163036">
    <property type="component" value="Chromosome 1"/>
</dbReference>
<dbReference type="RefSeq" id="WP_031817388.1">
    <property type="nucleotide sequence ID" value="NZ_CP097355.1"/>
</dbReference>
<organism evidence="2 3">
    <name type="scientific">Vibrio parahaemolyticus</name>
    <dbReference type="NCBI Taxonomy" id="670"/>
    <lineage>
        <taxon>Bacteria</taxon>
        <taxon>Pseudomonadati</taxon>
        <taxon>Pseudomonadota</taxon>
        <taxon>Gammaproteobacteria</taxon>
        <taxon>Vibrionales</taxon>
        <taxon>Vibrionaceae</taxon>
        <taxon>Vibrio</taxon>
    </lineage>
</organism>
<evidence type="ECO:0000313" key="2">
    <source>
        <dbReference type="EMBL" id="UYV25218.1"/>
    </source>
</evidence>
<name>A0AA46UGQ1_VIBPH</name>
<evidence type="ECO:0000256" key="1">
    <source>
        <dbReference type="SAM" id="Phobius"/>
    </source>
</evidence>
<keyword evidence="1" id="KW-1133">Transmembrane helix</keyword>
<evidence type="ECO:0000313" key="3">
    <source>
        <dbReference type="Proteomes" id="UP001163036"/>
    </source>
</evidence>
<accession>A0AA46UGQ1</accession>